<proteinExistence type="inferred from homology"/>
<dbReference type="OrthoDB" id="1055148at2759"/>
<evidence type="ECO:0000256" key="2">
    <source>
        <dbReference type="ARBA" id="ARBA00010617"/>
    </source>
</evidence>
<dbReference type="GO" id="GO:0019373">
    <property type="term" value="P:epoxygenase P450 pathway"/>
    <property type="evidence" value="ECO:0007669"/>
    <property type="project" value="TreeGrafter"/>
</dbReference>
<keyword evidence="4" id="KW-0408">Iron</keyword>
<dbReference type="Proteomes" id="UP000812440">
    <property type="component" value="Unassembled WGS sequence"/>
</dbReference>
<dbReference type="SUPFAM" id="SSF48264">
    <property type="entry name" value="Cytochrome P450"/>
    <property type="match status" value="1"/>
</dbReference>
<evidence type="ECO:0000313" key="5">
    <source>
        <dbReference type="EMBL" id="KAG8430336.1"/>
    </source>
</evidence>
<dbReference type="GO" id="GO:0008392">
    <property type="term" value="F:arachidonate epoxygenase activity"/>
    <property type="evidence" value="ECO:0007669"/>
    <property type="project" value="TreeGrafter"/>
</dbReference>
<gene>
    <name evidence="5" type="ORF">GDO86_017952</name>
</gene>
<dbReference type="Pfam" id="PF00067">
    <property type="entry name" value="p450"/>
    <property type="match status" value="1"/>
</dbReference>
<comment type="cofactor">
    <cofactor evidence="1">
        <name>heme</name>
        <dbReference type="ChEBI" id="CHEBI:30413"/>
    </cofactor>
</comment>
<evidence type="ECO:0000256" key="1">
    <source>
        <dbReference type="ARBA" id="ARBA00001971"/>
    </source>
</evidence>
<dbReference type="EMBL" id="JAACNH010001090">
    <property type="protein sequence ID" value="KAG8430336.1"/>
    <property type="molecule type" value="Genomic_DNA"/>
</dbReference>
<keyword evidence="6" id="KW-1185">Reference proteome</keyword>
<evidence type="ECO:0000256" key="3">
    <source>
        <dbReference type="ARBA" id="ARBA00022723"/>
    </source>
</evidence>
<comment type="caution">
    <text evidence="5">The sequence shown here is derived from an EMBL/GenBank/DDBJ whole genome shotgun (WGS) entry which is preliminary data.</text>
</comment>
<comment type="similarity">
    <text evidence="2">Belongs to the cytochrome P450 family.</text>
</comment>
<dbReference type="GO" id="GO:0020037">
    <property type="term" value="F:heme binding"/>
    <property type="evidence" value="ECO:0007669"/>
    <property type="project" value="InterPro"/>
</dbReference>
<reference evidence="5" key="1">
    <citation type="thesis" date="2020" institute="ProQuest LLC" country="789 East Eisenhower Parkway, Ann Arbor, MI, USA">
        <title>Comparative Genomics and Chromosome Evolution.</title>
        <authorList>
            <person name="Mudd A.B."/>
        </authorList>
    </citation>
    <scope>NUCLEOTIDE SEQUENCE</scope>
    <source>
        <strain evidence="5">Female2</strain>
        <tissue evidence="5">Blood</tissue>
    </source>
</reference>
<dbReference type="InterPro" id="IPR001128">
    <property type="entry name" value="Cyt_P450"/>
</dbReference>
<dbReference type="PRINTS" id="PR00463">
    <property type="entry name" value="EP450I"/>
</dbReference>
<accession>A0A8T2IJJ1</accession>
<dbReference type="InterPro" id="IPR050182">
    <property type="entry name" value="Cytochrome_P450_fam2"/>
</dbReference>
<dbReference type="FunFam" id="1.10.630.10:FF:000176">
    <property type="entry name" value="Uncharacterized protein"/>
    <property type="match status" value="1"/>
</dbReference>
<dbReference type="PANTHER" id="PTHR24300:SF385">
    <property type="entry name" value="CYTOCHROME P450 2C20"/>
    <property type="match status" value="1"/>
</dbReference>
<dbReference type="AlphaFoldDB" id="A0A8T2IJJ1"/>
<organism evidence="5 6">
    <name type="scientific">Hymenochirus boettgeri</name>
    <name type="common">Congo dwarf clawed frog</name>
    <dbReference type="NCBI Taxonomy" id="247094"/>
    <lineage>
        <taxon>Eukaryota</taxon>
        <taxon>Metazoa</taxon>
        <taxon>Chordata</taxon>
        <taxon>Craniata</taxon>
        <taxon>Vertebrata</taxon>
        <taxon>Euteleostomi</taxon>
        <taxon>Amphibia</taxon>
        <taxon>Batrachia</taxon>
        <taxon>Anura</taxon>
        <taxon>Pipoidea</taxon>
        <taxon>Pipidae</taxon>
        <taxon>Pipinae</taxon>
        <taxon>Hymenochirus</taxon>
    </lineage>
</organism>
<dbReference type="InterPro" id="IPR002401">
    <property type="entry name" value="Cyt_P450_E_grp-I"/>
</dbReference>
<dbReference type="Gene3D" id="1.10.630.10">
    <property type="entry name" value="Cytochrome P450"/>
    <property type="match status" value="1"/>
</dbReference>
<name>A0A8T2IJJ1_9PIPI</name>
<sequence length="345" mass="39409">MISTLLIGFLVFIAVIAFTTWRKTHNLPPGPSPWPLIGNLHQMDKTTPYQTLTQLGEKYGPVYTIYFGWNPVVVLYGYDALKEALIGQAEEFSGRAIVPVFQRIANGKGLVFSNGSHWQQQRKFSLSTLRDFGMGKRSIEERVIEESKYLVEFFEKTQGKPFNPATRITAAVSNVICSIVFGERFETDDKTFQTLLQMINENITFLGKRGFQMYNTYPSILKWLPGGHNKIFQNASMLQEFLKHLIDNHILTRDPNCPRDFVDSFLTRIDEESDNPDSHFTMESLILTTFNLFIAGTETTASTIRWALRLMVAHPDIQKRVQNEIDSVLGYEKSPPLKIAYIALH</sequence>
<dbReference type="PANTHER" id="PTHR24300">
    <property type="entry name" value="CYTOCHROME P450 508A4-RELATED"/>
    <property type="match status" value="1"/>
</dbReference>
<evidence type="ECO:0000313" key="6">
    <source>
        <dbReference type="Proteomes" id="UP000812440"/>
    </source>
</evidence>
<evidence type="ECO:0000256" key="4">
    <source>
        <dbReference type="ARBA" id="ARBA00023004"/>
    </source>
</evidence>
<protein>
    <submittedName>
        <fullName evidence="5">Uncharacterized protein</fullName>
    </submittedName>
</protein>
<dbReference type="GO" id="GO:0005737">
    <property type="term" value="C:cytoplasm"/>
    <property type="evidence" value="ECO:0007669"/>
    <property type="project" value="TreeGrafter"/>
</dbReference>
<dbReference type="GO" id="GO:0005506">
    <property type="term" value="F:iron ion binding"/>
    <property type="evidence" value="ECO:0007669"/>
    <property type="project" value="InterPro"/>
</dbReference>
<dbReference type="GO" id="GO:0016712">
    <property type="term" value="F:oxidoreductase activity, acting on paired donors, with incorporation or reduction of molecular oxygen, reduced flavin or flavoprotein as one donor, and incorporation of one atom of oxygen"/>
    <property type="evidence" value="ECO:0007669"/>
    <property type="project" value="TreeGrafter"/>
</dbReference>
<dbReference type="GO" id="GO:0006805">
    <property type="term" value="P:xenobiotic metabolic process"/>
    <property type="evidence" value="ECO:0007669"/>
    <property type="project" value="TreeGrafter"/>
</dbReference>
<keyword evidence="3" id="KW-0479">Metal-binding</keyword>
<dbReference type="InterPro" id="IPR036396">
    <property type="entry name" value="Cyt_P450_sf"/>
</dbReference>